<reference evidence="2" key="3">
    <citation type="submission" date="2022-06" db="UniProtKB">
        <authorList>
            <consortium name="EnsemblPlants"/>
        </authorList>
    </citation>
    <scope>IDENTIFICATION</scope>
</reference>
<organism evidence="2 3">
    <name type="scientific">Triticum urartu</name>
    <name type="common">Red wild einkorn</name>
    <name type="synonym">Crithodium urartu</name>
    <dbReference type="NCBI Taxonomy" id="4572"/>
    <lineage>
        <taxon>Eukaryota</taxon>
        <taxon>Viridiplantae</taxon>
        <taxon>Streptophyta</taxon>
        <taxon>Embryophyta</taxon>
        <taxon>Tracheophyta</taxon>
        <taxon>Spermatophyta</taxon>
        <taxon>Magnoliopsida</taxon>
        <taxon>Liliopsida</taxon>
        <taxon>Poales</taxon>
        <taxon>Poaceae</taxon>
        <taxon>BOP clade</taxon>
        <taxon>Pooideae</taxon>
        <taxon>Triticodae</taxon>
        <taxon>Triticeae</taxon>
        <taxon>Triticinae</taxon>
        <taxon>Triticum</taxon>
    </lineage>
</organism>
<dbReference type="EnsemblPlants" id="TuG1812G0700003573.01.T02">
    <property type="protein sequence ID" value="TuG1812G0700003573.01.T02"/>
    <property type="gene ID" value="TuG1812G0700003573.01"/>
</dbReference>
<evidence type="ECO:0000313" key="2">
    <source>
        <dbReference type="EnsemblPlants" id="TuG1812G0700003573.01.T02"/>
    </source>
</evidence>
<reference evidence="3" key="1">
    <citation type="journal article" date="2013" name="Nature">
        <title>Draft genome of the wheat A-genome progenitor Triticum urartu.</title>
        <authorList>
            <person name="Ling H.Q."/>
            <person name="Zhao S."/>
            <person name="Liu D."/>
            <person name="Wang J."/>
            <person name="Sun H."/>
            <person name="Zhang C."/>
            <person name="Fan H."/>
            <person name="Li D."/>
            <person name="Dong L."/>
            <person name="Tao Y."/>
            <person name="Gao C."/>
            <person name="Wu H."/>
            <person name="Li Y."/>
            <person name="Cui Y."/>
            <person name="Guo X."/>
            <person name="Zheng S."/>
            <person name="Wang B."/>
            <person name="Yu K."/>
            <person name="Liang Q."/>
            <person name="Yang W."/>
            <person name="Lou X."/>
            <person name="Chen J."/>
            <person name="Feng M."/>
            <person name="Jian J."/>
            <person name="Zhang X."/>
            <person name="Luo G."/>
            <person name="Jiang Y."/>
            <person name="Liu J."/>
            <person name="Wang Z."/>
            <person name="Sha Y."/>
            <person name="Zhang B."/>
            <person name="Wu H."/>
            <person name="Tang D."/>
            <person name="Shen Q."/>
            <person name="Xue P."/>
            <person name="Zou S."/>
            <person name="Wang X."/>
            <person name="Liu X."/>
            <person name="Wang F."/>
            <person name="Yang Y."/>
            <person name="An X."/>
            <person name="Dong Z."/>
            <person name="Zhang K."/>
            <person name="Zhang X."/>
            <person name="Luo M.C."/>
            <person name="Dvorak J."/>
            <person name="Tong Y."/>
            <person name="Wang J."/>
            <person name="Yang H."/>
            <person name="Li Z."/>
            <person name="Wang D."/>
            <person name="Zhang A."/>
            <person name="Wang J."/>
        </authorList>
    </citation>
    <scope>NUCLEOTIDE SEQUENCE</scope>
    <source>
        <strain evidence="3">cv. G1812</strain>
    </source>
</reference>
<dbReference type="AlphaFoldDB" id="A0A8R7R2K3"/>
<feature type="region of interest" description="Disordered" evidence="1">
    <location>
        <begin position="49"/>
        <end position="68"/>
    </location>
</feature>
<dbReference type="Gramene" id="TuG1812G0700003573.01.T02">
    <property type="protein sequence ID" value="TuG1812G0700003573.01.T02"/>
    <property type="gene ID" value="TuG1812G0700003573.01"/>
</dbReference>
<evidence type="ECO:0000256" key="1">
    <source>
        <dbReference type="SAM" id="MobiDB-lite"/>
    </source>
</evidence>
<reference evidence="2" key="2">
    <citation type="submission" date="2018-03" db="EMBL/GenBank/DDBJ databases">
        <title>The Triticum urartu genome reveals the dynamic nature of wheat genome evolution.</title>
        <authorList>
            <person name="Ling H."/>
            <person name="Ma B."/>
            <person name="Shi X."/>
            <person name="Liu H."/>
            <person name="Dong L."/>
            <person name="Sun H."/>
            <person name="Cao Y."/>
            <person name="Gao Q."/>
            <person name="Zheng S."/>
            <person name="Li Y."/>
            <person name="Yu Y."/>
            <person name="Du H."/>
            <person name="Qi M."/>
            <person name="Li Y."/>
            <person name="Yu H."/>
            <person name="Cui Y."/>
            <person name="Wang N."/>
            <person name="Chen C."/>
            <person name="Wu H."/>
            <person name="Zhao Y."/>
            <person name="Zhang J."/>
            <person name="Li Y."/>
            <person name="Zhou W."/>
            <person name="Zhang B."/>
            <person name="Hu W."/>
            <person name="Eijk M."/>
            <person name="Tang J."/>
            <person name="Witsenboer H."/>
            <person name="Zhao S."/>
            <person name="Li Z."/>
            <person name="Zhang A."/>
            <person name="Wang D."/>
            <person name="Liang C."/>
        </authorList>
    </citation>
    <scope>NUCLEOTIDE SEQUENCE [LARGE SCALE GENOMIC DNA]</scope>
    <source>
        <strain evidence="2">cv. G1812</strain>
    </source>
</reference>
<keyword evidence="3" id="KW-1185">Reference proteome</keyword>
<protein>
    <submittedName>
        <fullName evidence="2">Uncharacterized protein</fullName>
    </submittedName>
</protein>
<evidence type="ECO:0000313" key="3">
    <source>
        <dbReference type="Proteomes" id="UP000015106"/>
    </source>
</evidence>
<proteinExistence type="predicted"/>
<sequence length="68" mass="7563">MLKNKSTSLKTKSRHGSRVIKELIASRLFSSFGSVSCAQGIQSRIFSPTVQPMDARDRSGHNYAHQVK</sequence>
<name>A0A8R7R2K3_TRIUA</name>
<dbReference type="Proteomes" id="UP000015106">
    <property type="component" value="Chromosome 7"/>
</dbReference>
<accession>A0A8R7R2K3</accession>